<feature type="region of interest" description="Disordered" evidence="8">
    <location>
        <begin position="120"/>
        <end position="389"/>
    </location>
</feature>
<evidence type="ECO:0000256" key="4">
    <source>
        <dbReference type="ARBA" id="ARBA00022552"/>
    </source>
</evidence>
<dbReference type="GO" id="GO:0000447">
    <property type="term" value="P:endonucleolytic cleavage in ITS1 to separate SSU-rRNA from 5.8S rRNA and LSU-rRNA from tricistronic rRNA transcript (SSU-rRNA, 5.8S rRNA, LSU-rRNA)"/>
    <property type="evidence" value="ECO:0007669"/>
    <property type="project" value="EnsemblFungi"/>
</dbReference>
<organism evidence="9 10">
    <name type="scientific">Uncinocarpus reesii (strain UAMH 1704)</name>
    <dbReference type="NCBI Taxonomy" id="336963"/>
    <lineage>
        <taxon>Eukaryota</taxon>
        <taxon>Fungi</taxon>
        <taxon>Dikarya</taxon>
        <taxon>Ascomycota</taxon>
        <taxon>Pezizomycotina</taxon>
        <taxon>Eurotiomycetes</taxon>
        <taxon>Eurotiomycetidae</taxon>
        <taxon>Onygenales</taxon>
        <taxon>Onygenaceae</taxon>
        <taxon>Uncinocarpus</taxon>
    </lineage>
</organism>
<keyword evidence="4" id="KW-0698">rRNA processing</keyword>
<dbReference type="STRING" id="336963.C4JIF0"/>
<sequence length="896" mass="101806">MAPSQLKQLKASLRDKGIISQQQSKKQRKQAAKSGAAAAGRIHRNAVLQELREQFNPFEARTPARPAKFAVTTNKGTSDPVRHRPGVTRGLGEQRRKETLLKEIHSRNKIGILVDRRFGENDPTMTPEERAAERFARESQRRLKKESMFNLEDDEDEEMVLTHGGQTLTFDETAGDDFEEDDLNGSEEDDESGKEKKRKRLVEEDDMEGLAEASDEEGQPERKKSKQEVMKEVIAKSKMYKYERQKAKEDDDDLRATLDKGLPTLFEVMRNTKLPEPPRQEQAPEPTMNPDRAALLNGKDRETADKEYDQRLKQMVFDKRSKPSERTKTEEEIAEDEATRLRQLEVERLRRMQGEDDEESADDRDGDLEEDADANDAMQFGLHQLTTRPDLDVEDEDDFILDEDLIETGSAVDLSFSDSDAHDSSEEDKGENDDDEFINGLTLPPGAERIGTDRGETSPEDPSLAYTYPCPETHDEFLAILKDVKMDDLPTVVQRIRALHHPRLSEGNKAKLGKFSKILVEHVTYLANQPEAPSFTVLESLLRHIHSLAKSHPEDVSIGFRAHLREMAVDRPVSLLPGDLIILTGISTIFPTSDHFHMVATPAMLSMGRYLGQHNIRTLGDLVTGTYVTSLCLQYQTLSKRYIPELANYVLNALCILAPTSPKTGLGSFPVRMPSEPMRLGSVNEATEITKPQFWDILANSSLSEDQAESLKLSLIKTLTSILGTASALWATKSAFYEVFDPAQAVLKHLMASCAGKLPTVLSDHIQQVYSDVKLRLSEARHSRRPLLLHNHKPLAIKTAIPKFEESFNPDKHYDPDRERAELNKLKAEHKRERKGAMRELRKDANFIARESLREKRERDAEYERKYRRLVAEIQSEEGREANAYEREKKIRKGKR</sequence>
<feature type="coiled-coil region" evidence="7">
    <location>
        <begin position="820"/>
        <end position="873"/>
    </location>
</feature>
<dbReference type="AlphaFoldDB" id="C4JIF0"/>
<keyword evidence="10" id="KW-1185">Reference proteome</keyword>
<feature type="region of interest" description="Disordered" evidence="8">
    <location>
        <begin position="411"/>
        <end position="468"/>
    </location>
</feature>
<evidence type="ECO:0000256" key="5">
    <source>
        <dbReference type="ARBA" id="ARBA00023242"/>
    </source>
</evidence>
<name>C4JIF0_UNCRE</name>
<dbReference type="KEGG" id="ure:UREG_01487"/>
<keyword evidence="7" id="KW-0175">Coiled coil</keyword>
<dbReference type="Proteomes" id="UP000002058">
    <property type="component" value="Unassembled WGS sequence"/>
</dbReference>
<evidence type="ECO:0000256" key="3">
    <source>
        <dbReference type="ARBA" id="ARBA00022517"/>
    </source>
</evidence>
<dbReference type="GeneID" id="8440741"/>
<reference evidence="10" key="1">
    <citation type="journal article" date="2009" name="Genome Res.">
        <title>Comparative genomic analyses of the human fungal pathogens Coccidioides and their relatives.</title>
        <authorList>
            <person name="Sharpton T.J."/>
            <person name="Stajich J.E."/>
            <person name="Rounsley S.D."/>
            <person name="Gardner M.J."/>
            <person name="Wortman J.R."/>
            <person name="Jordar V.S."/>
            <person name="Maiti R."/>
            <person name="Kodira C.D."/>
            <person name="Neafsey D.E."/>
            <person name="Zeng Q."/>
            <person name="Hung C.-Y."/>
            <person name="McMahan C."/>
            <person name="Muszewska A."/>
            <person name="Grynberg M."/>
            <person name="Mandel M.A."/>
            <person name="Kellner E.M."/>
            <person name="Barker B.M."/>
            <person name="Galgiani J.N."/>
            <person name="Orbach M.J."/>
            <person name="Kirkland T.N."/>
            <person name="Cole G.T."/>
            <person name="Henn M.R."/>
            <person name="Birren B.W."/>
            <person name="Taylor J.W."/>
        </authorList>
    </citation>
    <scope>NUCLEOTIDE SEQUENCE [LARGE SCALE GENOMIC DNA]</scope>
    <source>
        <strain evidence="10">UAMH 1704</strain>
    </source>
</reference>
<dbReference type="PANTHER" id="PTHR23183">
    <property type="entry name" value="NOP14"/>
    <property type="match status" value="1"/>
</dbReference>
<dbReference type="OMA" id="KSCWPSL"/>
<comment type="subcellular location">
    <subcellularLocation>
        <location evidence="1">Nucleus</location>
        <location evidence="1">Nucleolus</location>
    </subcellularLocation>
</comment>
<feature type="compositionally biased region" description="Acidic residues" evidence="8">
    <location>
        <begin position="203"/>
        <end position="218"/>
    </location>
</feature>
<keyword evidence="3" id="KW-0690">Ribosome biogenesis</keyword>
<evidence type="ECO:0000313" key="10">
    <source>
        <dbReference type="Proteomes" id="UP000002058"/>
    </source>
</evidence>
<feature type="region of interest" description="Disordered" evidence="8">
    <location>
        <begin position="1"/>
        <end position="42"/>
    </location>
</feature>
<dbReference type="VEuPathDB" id="FungiDB:UREG_01487"/>
<feature type="compositionally biased region" description="Basic and acidic residues" evidence="8">
    <location>
        <begin position="219"/>
        <end position="258"/>
    </location>
</feature>
<dbReference type="OrthoDB" id="441771at2759"/>
<dbReference type="GO" id="GO:0030692">
    <property type="term" value="C:Noc4p-Nop14p complex"/>
    <property type="evidence" value="ECO:0007669"/>
    <property type="project" value="EnsemblFungi"/>
</dbReference>
<evidence type="ECO:0000256" key="7">
    <source>
        <dbReference type="SAM" id="Coils"/>
    </source>
</evidence>
<dbReference type="InParanoid" id="C4JIF0"/>
<evidence type="ECO:0000256" key="6">
    <source>
        <dbReference type="ARBA" id="ARBA00024695"/>
    </source>
</evidence>
<feature type="compositionally biased region" description="Acidic residues" evidence="8">
    <location>
        <begin position="425"/>
        <end position="437"/>
    </location>
</feature>
<comment type="similarity">
    <text evidence="2">Belongs to the NOP14 family.</text>
</comment>
<feature type="compositionally biased region" description="Basic and acidic residues" evidence="8">
    <location>
        <begin position="298"/>
        <end position="354"/>
    </location>
</feature>
<dbReference type="PANTHER" id="PTHR23183:SF0">
    <property type="entry name" value="NUCLEOLAR PROTEIN 14"/>
    <property type="match status" value="1"/>
</dbReference>
<evidence type="ECO:0000256" key="1">
    <source>
        <dbReference type="ARBA" id="ARBA00004604"/>
    </source>
</evidence>
<protein>
    <recommendedName>
        <fullName evidence="11">Nucleolar complex protein 14</fullName>
    </recommendedName>
</protein>
<proteinExistence type="inferred from homology"/>
<feature type="compositionally biased region" description="Acidic residues" evidence="8">
    <location>
        <begin position="355"/>
        <end position="374"/>
    </location>
</feature>
<dbReference type="GO" id="GO:0000472">
    <property type="term" value="P:endonucleolytic cleavage to generate mature 5'-end of SSU-rRNA from (SSU-rRNA, 5.8S rRNA, LSU-rRNA)"/>
    <property type="evidence" value="ECO:0007669"/>
    <property type="project" value="EnsemblFungi"/>
</dbReference>
<dbReference type="HOGENOM" id="CLU_008874_0_0_1"/>
<evidence type="ECO:0000256" key="2">
    <source>
        <dbReference type="ARBA" id="ARBA00007466"/>
    </source>
</evidence>
<keyword evidence="5" id="KW-0539">Nucleus</keyword>
<evidence type="ECO:0008006" key="11">
    <source>
        <dbReference type="Google" id="ProtNLM"/>
    </source>
</evidence>
<accession>C4JIF0</accession>
<comment type="function">
    <text evidence="6">Involved in nucleolar processing of pre-18S ribosomal RNA. Has a role in the nuclear export of 40S pre-ribosomal subunit to the cytoplasm.</text>
</comment>
<evidence type="ECO:0000313" key="9">
    <source>
        <dbReference type="EMBL" id="EEP76638.1"/>
    </source>
</evidence>
<dbReference type="EMBL" id="CH476615">
    <property type="protein sequence ID" value="EEP76638.1"/>
    <property type="molecule type" value="Genomic_DNA"/>
</dbReference>
<dbReference type="GO" id="GO:0000480">
    <property type="term" value="P:endonucleolytic cleavage in 5'-ETS of tricistronic rRNA transcript (SSU-rRNA, 5.8S rRNA, LSU-rRNA)"/>
    <property type="evidence" value="ECO:0007669"/>
    <property type="project" value="EnsemblFungi"/>
</dbReference>
<dbReference type="FunCoup" id="C4JIF0">
    <property type="interactions" value="1006"/>
</dbReference>
<dbReference type="GO" id="GO:0032040">
    <property type="term" value="C:small-subunit processome"/>
    <property type="evidence" value="ECO:0007669"/>
    <property type="project" value="EnsemblFungi"/>
</dbReference>
<dbReference type="InterPro" id="IPR007276">
    <property type="entry name" value="Nop14"/>
</dbReference>
<dbReference type="RefSeq" id="XP_002541971.1">
    <property type="nucleotide sequence ID" value="XM_002541925.1"/>
</dbReference>
<dbReference type="eggNOG" id="KOG2147">
    <property type="taxonomic scope" value="Eukaryota"/>
</dbReference>
<gene>
    <name evidence="9" type="ORF">UREG_01487</name>
</gene>
<feature type="compositionally biased region" description="Basic and acidic residues" evidence="8">
    <location>
        <begin position="127"/>
        <end position="147"/>
    </location>
</feature>
<dbReference type="Pfam" id="PF04147">
    <property type="entry name" value="Nop14"/>
    <property type="match status" value="1"/>
</dbReference>
<evidence type="ECO:0000256" key="8">
    <source>
        <dbReference type="SAM" id="MobiDB-lite"/>
    </source>
</evidence>
<feature type="compositionally biased region" description="Acidic residues" evidence="8">
    <location>
        <begin position="173"/>
        <end position="192"/>
    </location>
</feature>
<dbReference type="GO" id="GO:0034511">
    <property type="term" value="F:U3 snoRNA binding"/>
    <property type="evidence" value="ECO:0007669"/>
    <property type="project" value="EnsemblFungi"/>
</dbReference>